<feature type="transmembrane region" description="Helical" evidence="7">
    <location>
        <begin position="98"/>
        <end position="122"/>
    </location>
</feature>
<dbReference type="Pfam" id="PF00528">
    <property type="entry name" value="BPD_transp_1"/>
    <property type="match status" value="1"/>
</dbReference>
<dbReference type="RefSeq" id="WP_091524681.1">
    <property type="nucleotide sequence ID" value="NZ_FORF01000029.1"/>
</dbReference>
<sequence>MLRYLSVRIFSSAIVIFGVVSIIFVLARLVGDPVLLMVEPGTTQQDMAEMRTALGLDRPILEQYASFVVGAFHGDFGDSVRQSTPAFDLVMDRLPATLLLTASALGFAVVGALILGILSALYRGSIIDRLANALALFGQSIPNFWLAMMLILFLSSTMRLLPSAGYGTVQHLIMPTLALGLFSLARLTRLVRSELLETLSQDYVRTARAKGVGPVAIVVRHALGNVAIPMITLIAVDFGALMGGAVVTETVFAWPGVGRLMIQAIGQRDFPVIQAGAFVIATLVVVTSLITDLAYALVNPKIRYA</sequence>
<dbReference type="GO" id="GO:0055085">
    <property type="term" value="P:transmembrane transport"/>
    <property type="evidence" value="ECO:0007669"/>
    <property type="project" value="InterPro"/>
</dbReference>
<evidence type="ECO:0000256" key="4">
    <source>
        <dbReference type="ARBA" id="ARBA00022692"/>
    </source>
</evidence>
<dbReference type="Pfam" id="PF19300">
    <property type="entry name" value="BPD_transp_1_N"/>
    <property type="match status" value="1"/>
</dbReference>
<keyword evidence="10" id="KW-1185">Reference proteome</keyword>
<protein>
    <submittedName>
        <fullName evidence="9">Peptide/nickel transport system permease protein</fullName>
    </submittedName>
</protein>
<name>A0A1I3SEM9_9HYPH</name>
<dbReference type="InterPro" id="IPR045621">
    <property type="entry name" value="BPD_transp_1_N"/>
</dbReference>
<feature type="transmembrane region" description="Helical" evidence="7">
    <location>
        <begin position="134"/>
        <end position="154"/>
    </location>
</feature>
<keyword evidence="3" id="KW-1003">Cell membrane</keyword>
<keyword evidence="5 7" id="KW-1133">Transmembrane helix</keyword>
<dbReference type="Proteomes" id="UP000242763">
    <property type="component" value="Unassembled WGS sequence"/>
</dbReference>
<comment type="subcellular location">
    <subcellularLocation>
        <location evidence="1 7">Cell membrane</location>
        <topology evidence="1 7">Multi-pass membrane protein</topology>
    </subcellularLocation>
</comment>
<evidence type="ECO:0000256" key="5">
    <source>
        <dbReference type="ARBA" id="ARBA00022989"/>
    </source>
</evidence>
<keyword evidence="2 7" id="KW-0813">Transport</keyword>
<dbReference type="PANTHER" id="PTHR43163">
    <property type="entry name" value="DIPEPTIDE TRANSPORT SYSTEM PERMEASE PROTEIN DPPB-RELATED"/>
    <property type="match status" value="1"/>
</dbReference>
<feature type="transmembrane region" description="Helical" evidence="7">
    <location>
        <begin position="7"/>
        <end position="30"/>
    </location>
</feature>
<dbReference type="AlphaFoldDB" id="A0A1I3SEM9"/>
<dbReference type="STRING" id="1121003.SAMN03080618_03330"/>
<feature type="transmembrane region" description="Helical" evidence="7">
    <location>
        <begin position="275"/>
        <end position="298"/>
    </location>
</feature>
<proteinExistence type="inferred from homology"/>
<evidence type="ECO:0000256" key="3">
    <source>
        <dbReference type="ARBA" id="ARBA00022475"/>
    </source>
</evidence>
<dbReference type="SUPFAM" id="SSF161098">
    <property type="entry name" value="MetI-like"/>
    <property type="match status" value="1"/>
</dbReference>
<dbReference type="InterPro" id="IPR000515">
    <property type="entry name" value="MetI-like"/>
</dbReference>
<evidence type="ECO:0000256" key="7">
    <source>
        <dbReference type="RuleBase" id="RU363032"/>
    </source>
</evidence>
<gene>
    <name evidence="9" type="ORF">SAMN03080618_03330</name>
</gene>
<evidence type="ECO:0000256" key="1">
    <source>
        <dbReference type="ARBA" id="ARBA00004651"/>
    </source>
</evidence>
<comment type="similarity">
    <text evidence="7">Belongs to the binding-protein-dependent transport system permease family.</text>
</comment>
<evidence type="ECO:0000313" key="10">
    <source>
        <dbReference type="Proteomes" id="UP000242763"/>
    </source>
</evidence>
<accession>A0A1I3SEM9</accession>
<dbReference type="EMBL" id="FORF01000029">
    <property type="protein sequence ID" value="SFJ56432.1"/>
    <property type="molecule type" value="Genomic_DNA"/>
</dbReference>
<feature type="transmembrane region" description="Helical" evidence="7">
    <location>
        <begin position="230"/>
        <end position="255"/>
    </location>
</feature>
<dbReference type="OrthoDB" id="9805855at2"/>
<feature type="domain" description="ABC transmembrane type-1" evidence="8">
    <location>
        <begin position="94"/>
        <end position="291"/>
    </location>
</feature>
<feature type="transmembrane region" description="Helical" evidence="7">
    <location>
        <begin position="166"/>
        <end position="185"/>
    </location>
</feature>
<evidence type="ECO:0000256" key="6">
    <source>
        <dbReference type="ARBA" id="ARBA00023136"/>
    </source>
</evidence>
<keyword evidence="4 7" id="KW-0812">Transmembrane</keyword>
<dbReference type="Gene3D" id="1.10.3720.10">
    <property type="entry name" value="MetI-like"/>
    <property type="match status" value="1"/>
</dbReference>
<dbReference type="PANTHER" id="PTHR43163:SF6">
    <property type="entry name" value="DIPEPTIDE TRANSPORT SYSTEM PERMEASE PROTEIN DPPB-RELATED"/>
    <property type="match status" value="1"/>
</dbReference>
<evidence type="ECO:0000259" key="8">
    <source>
        <dbReference type="PROSITE" id="PS50928"/>
    </source>
</evidence>
<organism evidence="9 10">
    <name type="scientific">Aquamicrobium aerolatum DSM 21857</name>
    <dbReference type="NCBI Taxonomy" id="1121003"/>
    <lineage>
        <taxon>Bacteria</taxon>
        <taxon>Pseudomonadati</taxon>
        <taxon>Pseudomonadota</taxon>
        <taxon>Alphaproteobacteria</taxon>
        <taxon>Hyphomicrobiales</taxon>
        <taxon>Phyllobacteriaceae</taxon>
        <taxon>Aerobium</taxon>
    </lineage>
</organism>
<evidence type="ECO:0000256" key="2">
    <source>
        <dbReference type="ARBA" id="ARBA00022448"/>
    </source>
</evidence>
<evidence type="ECO:0000313" key="9">
    <source>
        <dbReference type="EMBL" id="SFJ56432.1"/>
    </source>
</evidence>
<dbReference type="InterPro" id="IPR035906">
    <property type="entry name" value="MetI-like_sf"/>
</dbReference>
<dbReference type="PROSITE" id="PS50928">
    <property type="entry name" value="ABC_TM1"/>
    <property type="match status" value="1"/>
</dbReference>
<reference evidence="10" key="1">
    <citation type="submission" date="2016-10" db="EMBL/GenBank/DDBJ databases">
        <authorList>
            <person name="Varghese N."/>
            <person name="Submissions S."/>
        </authorList>
    </citation>
    <scope>NUCLEOTIDE SEQUENCE [LARGE SCALE GENOMIC DNA]</scope>
    <source>
        <strain evidence="10">DSM 21857</strain>
    </source>
</reference>
<dbReference type="GO" id="GO:0005886">
    <property type="term" value="C:plasma membrane"/>
    <property type="evidence" value="ECO:0007669"/>
    <property type="project" value="UniProtKB-SubCell"/>
</dbReference>
<dbReference type="CDD" id="cd06261">
    <property type="entry name" value="TM_PBP2"/>
    <property type="match status" value="1"/>
</dbReference>
<keyword evidence="6 7" id="KW-0472">Membrane</keyword>